<evidence type="ECO:0000256" key="1">
    <source>
        <dbReference type="SAM" id="Coils"/>
    </source>
</evidence>
<feature type="coiled-coil region" evidence="1">
    <location>
        <begin position="81"/>
        <end position="108"/>
    </location>
</feature>
<dbReference type="Gene3D" id="1.10.287.1490">
    <property type="match status" value="1"/>
</dbReference>
<reference evidence="2 3" key="1">
    <citation type="submission" date="2020-10" db="EMBL/GenBank/DDBJ databases">
        <title>Identification of Nocardia species via Next-generation sequencing and recognition of intraspecies genetic diversity.</title>
        <authorList>
            <person name="Li P."/>
            <person name="Li P."/>
            <person name="Lu B."/>
        </authorList>
    </citation>
    <scope>NUCLEOTIDE SEQUENCE [LARGE SCALE GENOMIC DNA]</scope>
    <source>
        <strain evidence="2 3">BJ06-0157</strain>
    </source>
</reference>
<comment type="caution">
    <text evidence="2">The sequence shown here is derived from an EMBL/GenBank/DDBJ whole genome shotgun (WGS) entry which is preliminary data.</text>
</comment>
<keyword evidence="3" id="KW-1185">Reference proteome</keyword>
<proteinExistence type="predicted"/>
<protein>
    <recommendedName>
        <fullName evidence="4">TetR family transcriptional regulator</fullName>
    </recommendedName>
</protein>
<gene>
    <name evidence="2" type="ORF">IU459_36260</name>
</gene>
<dbReference type="EMBL" id="JADLQX010000080">
    <property type="protein sequence ID" value="MBF6302931.1"/>
    <property type="molecule type" value="Genomic_DNA"/>
</dbReference>
<keyword evidence="1" id="KW-0175">Coiled coil</keyword>
<accession>A0ABS0D2B3</accession>
<sequence length="148" mass="16783">MAITDEQRLRTEHRICTAIDRLLRGDIPPGGSCDIKTLATKSGVSRAALYRTYAHLREEFEHRRDRIRDQGERPDPRDVQIERLKAEITKLKDRLTQANSTIEELADLRGRALSQLAAQHDEILRLRSTAPPNLTRLPAARAKVIGPC</sequence>
<evidence type="ECO:0000313" key="2">
    <source>
        <dbReference type="EMBL" id="MBF6302931.1"/>
    </source>
</evidence>
<name>A0ABS0D2B3_9NOCA</name>
<dbReference type="Proteomes" id="UP000702209">
    <property type="component" value="Unassembled WGS sequence"/>
</dbReference>
<organism evidence="2 3">
    <name type="scientific">Nocardia amamiensis</name>
    <dbReference type="NCBI Taxonomy" id="404578"/>
    <lineage>
        <taxon>Bacteria</taxon>
        <taxon>Bacillati</taxon>
        <taxon>Actinomycetota</taxon>
        <taxon>Actinomycetes</taxon>
        <taxon>Mycobacteriales</taxon>
        <taxon>Nocardiaceae</taxon>
        <taxon>Nocardia</taxon>
    </lineage>
</organism>
<evidence type="ECO:0000313" key="3">
    <source>
        <dbReference type="Proteomes" id="UP000702209"/>
    </source>
</evidence>
<evidence type="ECO:0008006" key="4">
    <source>
        <dbReference type="Google" id="ProtNLM"/>
    </source>
</evidence>